<gene>
    <name evidence="3" type="ORF">B0I35DRAFT_442125</name>
</gene>
<dbReference type="EMBL" id="JAGPNK010000015">
    <property type="protein sequence ID" value="KAH7308526.1"/>
    <property type="molecule type" value="Genomic_DNA"/>
</dbReference>
<proteinExistence type="predicted"/>
<dbReference type="InterPro" id="IPR011009">
    <property type="entry name" value="Kinase-like_dom_sf"/>
</dbReference>
<dbReference type="GO" id="GO:0004672">
    <property type="term" value="F:protein kinase activity"/>
    <property type="evidence" value="ECO:0007669"/>
    <property type="project" value="InterPro"/>
</dbReference>
<dbReference type="Pfam" id="PF00069">
    <property type="entry name" value="Pkinase"/>
    <property type="match status" value="1"/>
</dbReference>
<comment type="caution">
    <text evidence="3">The sequence shown here is derived from an EMBL/GenBank/DDBJ whole genome shotgun (WGS) entry which is preliminary data.</text>
</comment>
<dbReference type="GO" id="GO:0005524">
    <property type="term" value="F:ATP binding"/>
    <property type="evidence" value="ECO:0007669"/>
    <property type="project" value="InterPro"/>
</dbReference>
<reference evidence="3" key="1">
    <citation type="journal article" date="2021" name="Nat. Commun.">
        <title>Genetic determinants of endophytism in the Arabidopsis root mycobiome.</title>
        <authorList>
            <person name="Mesny F."/>
            <person name="Miyauchi S."/>
            <person name="Thiergart T."/>
            <person name="Pickel B."/>
            <person name="Atanasova L."/>
            <person name="Karlsson M."/>
            <person name="Huettel B."/>
            <person name="Barry K.W."/>
            <person name="Haridas S."/>
            <person name="Chen C."/>
            <person name="Bauer D."/>
            <person name="Andreopoulos W."/>
            <person name="Pangilinan J."/>
            <person name="LaButti K."/>
            <person name="Riley R."/>
            <person name="Lipzen A."/>
            <person name="Clum A."/>
            <person name="Drula E."/>
            <person name="Henrissat B."/>
            <person name="Kohler A."/>
            <person name="Grigoriev I.V."/>
            <person name="Martin F.M."/>
            <person name="Hacquard S."/>
        </authorList>
    </citation>
    <scope>NUCLEOTIDE SEQUENCE</scope>
    <source>
        <strain evidence="3">MPI-CAGE-CH-0235</strain>
    </source>
</reference>
<protein>
    <recommendedName>
        <fullName evidence="2">Protein kinase domain-containing protein</fullName>
    </recommendedName>
</protein>
<keyword evidence="4" id="KW-1185">Reference proteome</keyword>
<dbReference type="Proteomes" id="UP000813444">
    <property type="component" value="Unassembled WGS sequence"/>
</dbReference>
<dbReference type="PROSITE" id="PS50011">
    <property type="entry name" value="PROTEIN_KINASE_DOM"/>
    <property type="match status" value="1"/>
</dbReference>
<dbReference type="AlphaFoldDB" id="A0A8K0WLT9"/>
<name>A0A8K0WLT9_9HYPO</name>
<sequence>MAAEDHGLPPAWTMLDFTFHVEHTDATLVTLYEGHRIVAHLLADNFSQSPTLKEKYLFFLQVADEYELDGYTVEDFYDWIAEPLLPIFKLLGASTNSLDTLEGFFYPETHSYDIKADGDALVAVPRGGAEPALFGIHVAEDLCSPWPCFRPSEIRPCKEAIGPNPPSPIPSKVILEDGRYAYLKLINPGDRGFLLHELKTYGQIRDANLGTSLRISSLLGLVRDIDGKVLALLLRYIECEWQTLTCASGAADKHLRQKWAQEVEDTITQLHQSGIVWGDVKPDNVLVDVDDNAWIIDFGGSYTEDWVPRELQGTTEGDLAGLGKIKEFLETPEGMKQEDGASNDSYTMNT</sequence>
<feature type="compositionally biased region" description="Polar residues" evidence="1">
    <location>
        <begin position="340"/>
        <end position="350"/>
    </location>
</feature>
<evidence type="ECO:0000313" key="3">
    <source>
        <dbReference type="EMBL" id="KAH7308526.1"/>
    </source>
</evidence>
<organism evidence="3 4">
    <name type="scientific">Stachybotrys elegans</name>
    <dbReference type="NCBI Taxonomy" id="80388"/>
    <lineage>
        <taxon>Eukaryota</taxon>
        <taxon>Fungi</taxon>
        <taxon>Dikarya</taxon>
        <taxon>Ascomycota</taxon>
        <taxon>Pezizomycotina</taxon>
        <taxon>Sordariomycetes</taxon>
        <taxon>Hypocreomycetidae</taxon>
        <taxon>Hypocreales</taxon>
        <taxon>Stachybotryaceae</taxon>
        <taxon>Stachybotrys</taxon>
    </lineage>
</organism>
<evidence type="ECO:0000313" key="4">
    <source>
        <dbReference type="Proteomes" id="UP000813444"/>
    </source>
</evidence>
<feature type="domain" description="Protein kinase" evidence="2">
    <location>
        <begin position="155"/>
        <end position="350"/>
    </location>
</feature>
<accession>A0A8K0WLT9</accession>
<evidence type="ECO:0000259" key="2">
    <source>
        <dbReference type="PROSITE" id="PS50011"/>
    </source>
</evidence>
<dbReference type="InterPro" id="IPR000719">
    <property type="entry name" value="Prot_kinase_dom"/>
</dbReference>
<dbReference type="Gene3D" id="1.10.510.10">
    <property type="entry name" value="Transferase(Phosphotransferase) domain 1"/>
    <property type="match status" value="1"/>
</dbReference>
<evidence type="ECO:0000256" key="1">
    <source>
        <dbReference type="SAM" id="MobiDB-lite"/>
    </source>
</evidence>
<dbReference type="SUPFAM" id="SSF56112">
    <property type="entry name" value="Protein kinase-like (PK-like)"/>
    <property type="match status" value="1"/>
</dbReference>
<dbReference type="OrthoDB" id="4062651at2759"/>
<feature type="region of interest" description="Disordered" evidence="1">
    <location>
        <begin position="331"/>
        <end position="350"/>
    </location>
</feature>